<sequence length="238" mass="26910">MAREKLSDFDNFVRTIRLDELCEVASRCRGRDIMFSRAAHNRSLQSNPANMVNASYPLIERLSGHALPPLERKSFETDLKDLAPADKMHRSYSMIDIPSKAVLTSGLYHIAPLKFGKIGSPQEDSERNFFVGPYQGARHIQRTKQWCIVPLGRTNILKKMGNIELRQSHIMSFSQNSRAGKFKNGPFMINHNDLTVQNVLVGFFYPRKVDEEFDISGILHFPDNNCSLAVTLGISVAV</sequence>
<dbReference type="Proteomes" id="UP000224634">
    <property type="component" value="Unassembled WGS sequence"/>
</dbReference>
<evidence type="ECO:0000313" key="2">
    <source>
        <dbReference type="Proteomes" id="UP000224634"/>
    </source>
</evidence>
<proteinExistence type="predicted"/>
<reference evidence="1 2" key="1">
    <citation type="submission" date="2017-10" db="EMBL/GenBank/DDBJ databases">
        <title>Comparative genomics in systemic dimorphic fungi from Ajellomycetaceae.</title>
        <authorList>
            <person name="Munoz J.F."/>
            <person name="Mcewen J.G."/>
            <person name="Clay O.K."/>
            <person name="Cuomo C.A."/>
        </authorList>
    </citation>
    <scope>NUCLEOTIDE SEQUENCE [LARGE SCALE GENOMIC DNA]</scope>
    <source>
        <strain evidence="1 2">UAMH7299</strain>
    </source>
</reference>
<evidence type="ECO:0000313" key="1">
    <source>
        <dbReference type="EMBL" id="PGH27629.1"/>
    </source>
</evidence>
<protein>
    <submittedName>
        <fullName evidence="1">Uncharacterized protein</fullName>
    </submittedName>
</protein>
<keyword evidence="2" id="KW-1185">Reference proteome</keyword>
<organism evidence="1 2">
    <name type="scientific">Polytolypa hystricis (strain UAMH7299)</name>
    <dbReference type="NCBI Taxonomy" id="1447883"/>
    <lineage>
        <taxon>Eukaryota</taxon>
        <taxon>Fungi</taxon>
        <taxon>Dikarya</taxon>
        <taxon>Ascomycota</taxon>
        <taxon>Pezizomycotina</taxon>
        <taxon>Eurotiomycetes</taxon>
        <taxon>Eurotiomycetidae</taxon>
        <taxon>Onygenales</taxon>
        <taxon>Onygenales incertae sedis</taxon>
        <taxon>Polytolypa</taxon>
    </lineage>
</organism>
<comment type="caution">
    <text evidence="1">The sequence shown here is derived from an EMBL/GenBank/DDBJ whole genome shotgun (WGS) entry which is preliminary data.</text>
</comment>
<dbReference type="STRING" id="1447883.A0A2B7Z309"/>
<accession>A0A2B7Z309</accession>
<dbReference type="AlphaFoldDB" id="A0A2B7Z309"/>
<name>A0A2B7Z309_POLH7</name>
<dbReference type="OrthoDB" id="5327538at2759"/>
<dbReference type="EMBL" id="PDNA01000005">
    <property type="protein sequence ID" value="PGH27629.1"/>
    <property type="molecule type" value="Genomic_DNA"/>
</dbReference>
<gene>
    <name evidence="1" type="ORF">AJ80_00642</name>
</gene>